<feature type="compositionally biased region" description="Low complexity" evidence="1">
    <location>
        <begin position="80"/>
        <end position="95"/>
    </location>
</feature>
<proteinExistence type="predicted"/>
<dbReference type="Proteomes" id="UP001187682">
    <property type="component" value="Unassembled WGS sequence"/>
</dbReference>
<name>A0AAE8N1L5_9PEZI</name>
<reference evidence="2" key="1">
    <citation type="submission" date="2018-03" db="EMBL/GenBank/DDBJ databases">
        <authorList>
            <person name="Guldener U."/>
        </authorList>
    </citation>
    <scope>NUCLEOTIDE SEQUENCE</scope>
</reference>
<accession>A0AAE8N1L5</accession>
<evidence type="ECO:0000313" key="3">
    <source>
        <dbReference type="Proteomes" id="UP001187682"/>
    </source>
</evidence>
<dbReference type="AlphaFoldDB" id="A0AAE8N1L5"/>
<feature type="compositionally biased region" description="Basic residues" evidence="1">
    <location>
        <begin position="159"/>
        <end position="171"/>
    </location>
</feature>
<gene>
    <name evidence="2" type="ORF">DNG_06096</name>
</gene>
<sequence>MSSADDPPLDLTASDIEPIPEAPLTPPPPAAASPVFTSPGSLHRLGISPFAHQFSPSPLRAAPSPGKSEQLQEGGEAGRRSSGSSYTTTSSSSSSGRDDDDLTRDNRDVLVQRLADLMERVGGGAGDAFDDESVSALHGKVDEMEDVIKGAAAAAPRAGKPRHPARPRHRPRSLDIDSTRDTAFWGGPSLGPSAILRSGLSDPSHMAASARFDMFDRSRFPARRPPGDGHYDDTMPIRLPALIGIGMKNSGPGSKRGGTISAEDAARISREAEQLNFHLATLITRFHARQEESEHIHALLIERAERAAQRIIALGEQVQDLTLSLEETNSDLSNLRIALKAIELQCPPPHDLDENLRQSIQNWKADWKRIKEARAARLGRRNSSLLSSPRTPRTPGTPW</sequence>
<feature type="region of interest" description="Disordered" evidence="1">
    <location>
        <begin position="1"/>
        <end position="107"/>
    </location>
</feature>
<evidence type="ECO:0000313" key="2">
    <source>
        <dbReference type="EMBL" id="SPO03413.1"/>
    </source>
</evidence>
<comment type="caution">
    <text evidence="2">The sequence shown here is derived from an EMBL/GenBank/DDBJ whole genome shotgun (WGS) entry which is preliminary data.</text>
</comment>
<protein>
    <submittedName>
        <fullName evidence="2">Uncharacterized protein</fullName>
    </submittedName>
</protein>
<evidence type="ECO:0000256" key="1">
    <source>
        <dbReference type="SAM" id="MobiDB-lite"/>
    </source>
</evidence>
<keyword evidence="3" id="KW-1185">Reference proteome</keyword>
<feature type="compositionally biased region" description="Pro residues" evidence="1">
    <location>
        <begin position="20"/>
        <end position="31"/>
    </location>
</feature>
<feature type="region of interest" description="Disordered" evidence="1">
    <location>
        <begin position="153"/>
        <end position="180"/>
    </location>
</feature>
<dbReference type="EMBL" id="ONZQ02000008">
    <property type="protein sequence ID" value="SPO03413.1"/>
    <property type="molecule type" value="Genomic_DNA"/>
</dbReference>
<organism evidence="2 3">
    <name type="scientific">Cephalotrichum gorgonifer</name>
    <dbReference type="NCBI Taxonomy" id="2041049"/>
    <lineage>
        <taxon>Eukaryota</taxon>
        <taxon>Fungi</taxon>
        <taxon>Dikarya</taxon>
        <taxon>Ascomycota</taxon>
        <taxon>Pezizomycotina</taxon>
        <taxon>Sordariomycetes</taxon>
        <taxon>Hypocreomycetidae</taxon>
        <taxon>Microascales</taxon>
        <taxon>Microascaceae</taxon>
        <taxon>Cephalotrichum</taxon>
    </lineage>
</organism>